<keyword evidence="6" id="KW-1133">Transmembrane helix</keyword>
<keyword evidence="5" id="KW-0677">Repeat</keyword>
<comment type="caution">
    <text evidence="10">The sequence shown here is derived from an EMBL/GenBank/DDBJ whole genome shotgun (WGS) entry which is preliminary data.</text>
</comment>
<dbReference type="GO" id="GO:0006862">
    <property type="term" value="P:nucleotide transport"/>
    <property type="evidence" value="ECO:0007669"/>
    <property type="project" value="InterPro"/>
</dbReference>
<evidence type="ECO:0000256" key="7">
    <source>
        <dbReference type="ARBA" id="ARBA00023136"/>
    </source>
</evidence>
<gene>
    <name evidence="10" type="ORF">LITE_LOCUS7548</name>
</gene>
<name>A0AAV0I621_9ROSI</name>
<evidence type="ECO:0000313" key="10">
    <source>
        <dbReference type="EMBL" id="CAI0392452.1"/>
    </source>
</evidence>
<keyword evidence="7 8" id="KW-0472">Membrane</keyword>
<evidence type="ECO:0000256" key="2">
    <source>
        <dbReference type="ARBA" id="ARBA00006375"/>
    </source>
</evidence>
<feature type="repeat" description="Solcar" evidence="8">
    <location>
        <begin position="9"/>
        <end position="125"/>
    </location>
</feature>
<dbReference type="Pfam" id="PF00153">
    <property type="entry name" value="Mito_carr"/>
    <property type="match status" value="1"/>
</dbReference>
<proteinExistence type="inferred from homology"/>
<protein>
    <submittedName>
        <fullName evidence="10">Uncharacterized protein</fullName>
    </submittedName>
</protein>
<evidence type="ECO:0000256" key="1">
    <source>
        <dbReference type="ARBA" id="ARBA00004141"/>
    </source>
</evidence>
<keyword evidence="4 8" id="KW-0812">Transmembrane</keyword>
<keyword evidence="11" id="KW-1185">Reference proteome</keyword>
<dbReference type="SUPFAM" id="SSF103506">
    <property type="entry name" value="Mitochondrial carrier"/>
    <property type="match status" value="1"/>
</dbReference>
<dbReference type="InterPro" id="IPR023395">
    <property type="entry name" value="MCP_dom_sf"/>
</dbReference>
<dbReference type="EMBL" id="CAMGYJ010000003">
    <property type="protein sequence ID" value="CAI0392452.1"/>
    <property type="molecule type" value="Genomic_DNA"/>
</dbReference>
<dbReference type="InterPro" id="IPR044712">
    <property type="entry name" value="SLC25A32-like"/>
</dbReference>
<reference evidence="10" key="1">
    <citation type="submission" date="2022-08" db="EMBL/GenBank/DDBJ databases">
        <authorList>
            <person name="Gutierrez-Valencia J."/>
        </authorList>
    </citation>
    <scope>NUCLEOTIDE SEQUENCE</scope>
</reference>
<dbReference type="Proteomes" id="UP001154282">
    <property type="component" value="Unassembled WGS sequence"/>
</dbReference>
<sequence length="132" mass="14981">MSVFNSLMQNTVDYAVLGGSSKLSAILLTHPFQVVRARMQVTTFQRPGADGTPRYLDSWHVVKESFRDSDFSPDHYLIQIFHSAHVGNHRYEGFRAFYKGITPTILKSVPTSSITFLVYENVLKLLKLASRD</sequence>
<keyword evidence="3 9" id="KW-0813">Transport</keyword>
<dbReference type="AlphaFoldDB" id="A0AAV0I621"/>
<evidence type="ECO:0000256" key="4">
    <source>
        <dbReference type="ARBA" id="ARBA00022692"/>
    </source>
</evidence>
<evidence type="ECO:0000256" key="8">
    <source>
        <dbReference type="PROSITE-ProRule" id="PRU00282"/>
    </source>
</evidence>
<evidence type="ECO:0000313" key="11">
    <source>
        <dbReference type="Proteomes" id="UP001154282"/>
    </source>
</evidence>
<evidence type="ECO:0000256" key="3">
    <source>
        <dbReference type="ARBA" id="ARBA00022448"/>
    </source>
</evidence>
<comment type="subcellular location">
    <subcellularLocation>
        <location evidence="1">Membrane</location>
        <topology evidence="1">Multi-pass membrane protein</topology>
    </subcellularLocation>
</comment>
<dbReference type="GO" id="GO:0016020">
    <property type="term" value="C:membrane"/>
    <property type="evidence" value="ECO:0007669"/>
    <property type="project" value="UniProtKB-SubCell"/>
</dbReference>
<accession>A0AAV0I621</accession>
<dbReference type="PROSITE" id="PS50920">
    <property type="entry name" value="SOLCAR"/>
    <property type="match status" value="1"/>
</dbReference>
<organism evidence="10 11">
    <name type="scientific">Linum tenue</name>
    <dbReference type="NCBI Taxonomy" id="586396"/>
    <lineage>
        <taxon>Eukaryota</taxon>
        <taxon>Viridiplantae</taxon>
        <taxon>Streptophyta</taxon>
        <taxon>Embryophyta</taxon>
        <taxon>Tracheophyta</taxon>
        <taxon>Spermatophyta</taxon>
        <taxon>Magnoliopsida</taxon>
        <taxon>eudicotyledons</taxon>
        <taxon>Gunneridae</taxon>
        <taxon>Pentapetalae</taxon>
        <taxon>rosids</taxon>
        <taxon>fabids</taxon>
        <taxon>Malpighiales</taxon>
        <taxon>Linaceae</taxon>
        <taxon>Linum</taxon>
    </lineage>
</organism>
<dbReference type="GO" id="GO:0055085">
    <property type="term" value="P:transmembrane transport"/>
    <property type="evidence" value="ECO:0007669"/>
    <property type="project" value="InterPro"/>
</dbReference>
<comment type="similarity">
    <text evidence="2 9">Belongs to the mitochondrial carrier (TC 2.A.29) family.</text>
</comment>
<dbReference type="InterPro" id="IPR018108">
    <property type="entry name" value="MCP_transmembrane"/>
</dbReference>
<evidence type="ECO:0000256" key="9">
    <source>
        <dbReference type="RuleBase" id="RU000488"/>
    </source>
</evidence>
<dbReference type="Gene3D" id="1.50.40.10">
    <property type="entry name" value="Mitochondrial carrier domain"/>
    <property type="match status" value="1"/>
</dbReference>
<evidence type="ECO:0000256" key="5">
    <source>
        <dbReference type="ARBA" id="ARBA00022737"/>
    </source>
</evidence>
<evidence type="ECO:0000256" key="6">
    <source>
        <dbReference type="ARBA" id="ARBA00022989"/>
    </source>
</evidence>
<dbReference type="PANTHER" id="PTHR45683">
    <property type="entry name" value="MITOCHONDRIAL NICOTINAMIDE ADENINE DINUCLEOTIDE TRANSPORTER 1-RELATED-RELATED"/>
    <property type="match status" value="1"/>
</dbReference>